<organism evidence="2 3">
    <name type="scientific">Pseudoneurospora amorphoporcata</name>
    <dbReference type="NCBI Taxonomy" id="241081"/>
    <lineage>
        <taxon>Eukaryota</taxon>
        <taxon>Fungi</taxon>
        <taxon>Dikarya</taxon>
        <taxon>Ascomycota</taxon>
        <taxon>Pezizomycotina</taxon>
        <taxon>Sordariomycetes</taxon>
        <taxon>Sordariomycetidae</taxon>
        <taxon>Sordariales</taxon>
        <taxon>Sordariaceae</taxon>
        <taxon>Pseudoneurospora</taxon>
    </lineage>
</organism>
<feature type="region of interest" description="Disordered" evidence="1">
    <location>
        <begin position="1"/>
        <end position="23"/>
    </location>
</feature>
<reference evidence="2" key="1">
    <citation type="journal article" date="2023" name="Mol. Phylogenet. Evol.">
        <title>Genome-scale phylogeny and comparative genomics of the fungal order Sordariales.</title>
        <authorList>
            <person name="Hensen N."/>
            <person name="Bonometti L."/>
            <person name="Westerberg I."/>
            <person name="Brannstrom I.O."/>
            <person name="Guillou S."/>
            <person name="Cros-Aarteil S."/>
            <person name="Calhoun S."/>
            <person name="Haridas S."/>
            <person name="Kuo A."/>
            <person name="Mondo S."/>
            <person name="Pangilinan J."/>
            <person name="Riley R."/>
            <person name="LaButti K."/>
            <person name="Andreopoulos B."/>
            <person name="Lipzen A."/>
            <person name="Chen C."/>
            <person name="Yan M."/>
            <person name="Daum C."/>
            <person name="Ng V."/>
            <person name="Clum A."/>
            <person name="Steindorff A."/>
            <person name="Ohm R.A."/>
            <person name="Martin F."/>
            <person name="Silar P."/>
            <person name="Natvig D.O."/>
            <person name="Lalanne C."/>
            <person name="Gautier V."/>
            <person name="Ament-Velasquez S.L."/>
            <person name="Kruys A."/>
            <person name="Hutchinson M.I."/>
            <person name="Powell A.J."/>
            <person name="Barry K."/>
            <person name="Miller A.N."/>
            <person name="Grigoriev I.V."/>
            <person name="Debuchy R."/>
            <person name="Gladieux P."/>
            <person name="Hiltunen Thoren M."/>
            <person name="Johannesson H."/>
        </authorList>
    </citation>
    <scope>NUCLEOTIDE SEQUENCE</scope>
    <source>
        <strain evidence="2">CBS 626.80</strain>
    </source>
</reference>
<evidence type="ECO:0000313" key="2">
    <source>
        <dbReference type="EMBL" id="KAK3954010.1"/>
    </source>
</evidence>
<evidence type="ECO:0000313" key="3">
    <source>
        <dbReference type="Proteomes" id="UP001303222"/>
    </source>
</evidence>
<evidence type="ECO:0000256" key="1">
    <source>
        <dbReference type="SAM" id="MobiDB-lite"/>
    </source>
</evidence>
<dbReference type="AlphaFoldDB" id="A0AAN6NXQ3"/>
<reference evidence="2" key="2">
    <citation type="submission" date="2023-06" db="EMBL/GenBank/DDBJ databases">
        <authorList>
            <consortium name="Lawrence Berkeley National Laboratory"/>
            <person name="Mondo S.J."/>
            <person name="Hensen N."/>
            <person name="Bonometti L."/>
            <person name="Westerberg I."/>
            <person name="Brannstrom I.O."/>
            <person name="Guillou S."/>
            <person name="Cros-Aarteil S."/>
            <person name="Calhoun S."/>
            <person name="Haridas S."/>
            <person name="Kuo A."/>
            <person name="Pangilinan J."/>
            <person name="Riley R."/>
            <person name="Labutti K."/>
            <person name="Andreopoulos B."/>
            <person name="Lipzen A."/>
            <person name="Chen C."/>
            <person name="Yanf M."/>
            <person name="Daum C."/>
            <person name="Ng V."/>
            <person name="Clum A."/>
            <person name="Steindorff A."/>
            <person name="Ohm R."/>
            <person name="Martin F."/>
            <person name="Silar P."/>
            <person name="Natvig D."/>
            <person name="Lalanne C."/>
            <person name="Gautier V."/>
            <person name="Ament-Velasquez S.L."/>
            <person name="Kruys A."/>
            <person name="Hutchinson M.I."/>
            <person name="Powell A.J."/>
            <person name="Barry K."/>
            <person name="Miller A.N."/>
            <person name="Grigoriev I.V."/>
            <person name="Debuchy R."/>
            <person name="Gladieux P."/>
            <person name="Thoren M.H."/>
            <person name="Johannesson H."/>
        </authorList>
    </citation>
    <scope>NUCLEOTIDE SEQUENCE</scope>
    <source>
        <strain evidence="2">CBS 626.80</strain>
    </source>
</reference>
<accession>A0AAN6NXQ3</accession>
<feature type="region of interest" description="Disordered" evidence="1">
    <location>
        <begin position="71"/>
        <end position="92"/>
    </location>
</feature>
<sequence length="108" mass="12457">MDNEPNYRLRRSANARETNPERHSKRDVFFGRFDGSGATLFGGECFMMAWHNWSWKSAAATERPWFARRSSADRTNGWETTNQPGKTAPYRMEGVPQRPLRVTATAIF</sequence>
<dbReference type="EMBL" id="MU859096">
    <property type="protein sequence ID" value="KAK3954010.1"/>
    <property type="molecule type" value="Genomic_DNA"/>
</dbReference>
<keyword evidence="3" id="KW-1185">Reference proteome</keyword>
<gene>
    <name evidence="2" type="ORF">QBC32DRAFT_101564</name>
</gene>
<proteinExistence type="predicted"/>
<comment type="caution">
    <text evidence="2">The sequence shown here is derived from an EMBL/GenBank/DDBJ whole genome shotgun (WGS) entry which is preliminary data.</text>
</comment>
<name>A0AAN6NXQ3_9PEZI</name>
<protein>
    <submittedName>
        <fullName evidence="2">Uncharacterized protein</fullName>
    </submittedName>
</protein>
<feature type="compositionally biased region" description="Polar residues" evidence="1">
    <location>
        <begin position="73"/>
        <end position="85"/>
    </location>
</feature>
<dbReference type="Proteomes" id="UP001303222">
    <property type="component" value="Unassembled WGS sequence"/>
</dbReference>